<evidence type="ECO:0000313" key="1">
    <source>
        <dbReference type="EMBL" id="JAH69609.1"/>
    </source>
</evidence>
<dbReference type="AlphaFoldDB" id="A0A0E9UUQ4"/>
<sequence>MLKLHWVIKNSKVVFCFCGKSDRKC</sequence>
<accession>A0A0E9UUQ4</accession>
<proteinExistence type="predicted"/>
<dbReference type="EMBL" id="GBXM01038968">
    <property type="protein sequence ID" value="JAH69609.1"/>
    <property type="molecule type" value="Transcribed_RNA"/>
</dbReference>
<protein>
    <submittedName>
        <fullName evidence="1">Uncharacterized protein</fullName>
    </submittedName>
</protein>
<name>A0A0E9UUQ4_ANGAN</name>
<organism evidence="1">
    <name type="scientific">Anguilla anguilla</name>
    <name type="common">European freshwater eel</name>
    <name type="synonym">Muraena anguilla</name>
    <dbReference type="NCBI Taxonomy" id="7936"/>
    <lineage>
        <taxon>Eukaryota</taxon>
        <taxon>Metazoa</taxon>
        <taxon>Chordata</taxon>
        <taxon>Craniata</taxon>
        <taxon>Vertebrata</taxon>
        <taxon>Euteleostomi</taxon>
        <taxon>Actinopterygii</taxon>
        <taxon>Neopterygii</taxon>
        <taxon>Teleostei</taxon>
        <taxon>Anguilliformes</taxon>
        <taxon>Anguillidae</taxon>
        <taxon>Anguilla</taxon>
    </lineage>
</organism>
<reference evidence="1" key="2">
    <citation type="journal article" date="2015" name="Fish Shellfish Immunol.">
        <title>Early steps in the European eel (Anguilla anguilla)-Vibrio vulnificus interaction in the gills: Role of the RtxA13 toxin.</title>
        <authorList>
            <person name="Callol A."/>
            <person name="Pajuelo D."/>
            <person name="Ebbesson L."/>
            <person name="Teles M."/>
            <person name="MacKenzie S."/>
            <person name="Amaro C."/>
        </authorList>
    </citation>
    <scope>NUCLEOTIDE SEQUENCE</scope>
</reference>
<reference evidence="1" key="1">
    <citation type="submission" date="2014-11" db="EMBL/GenBank/DDBJ databases">
        <authorList>
            <person name="Amaro Gonzalez C."/>
        </authorList>
    </citation>
    <scope>NUCLEOTIDE SEQUENCE</scope>
</reference>